<keyword evidence="4 7" id="KW-1133">Transmembrane helix</keyword>
<evidence type="ECO:0000256" key="8">
    <source>
        <dbReference type="SAM" id="SignalP"/>
    </source>
</evidence>
<dbReference type="InterPro" id="IPR001958">
    <property type="entry name" value="Tet-R_TetA/multi-R_MdtG-like"/>
</dbReference>
<feature type="transmembrane region" description="Helical" evidence="7">
    <location>
        <begin position="417"/>
        <end position="434"/>
    </location>
</feature>
<feature type="transmembrane region" description="Helical" evidence="7">
    <location>
        <begin position="320"/>
        <end position="350"/>
    </location>
</feature>
<evidence type="ECO:0000256" key="2">
    <source>
        <dbReference type="ARBA" id="ARBA00022448"/>
    </source>
</evidence>
<dbReference type="GO" id="GO:0016020">
    <property type="term" value="C:membrane"/>
    <property type="evidence" value="ECO:0007669"/>
    <property type="project" value="UniProtKB-SubCell"/>
</dbReference>
<accession>A0A7G2CD34</accession>
<dbReference type="PANTHER" id="PTHR23504">
    <property type="entry name" value="MAJOR FACILITATOR SUPERFAMILY DOMAIN-CONTAINING PROTEIN 10"/>
    <property type="match status" value="1"/>
</dbReference>
<dbReference type="PANTHER" id="PTHR23504:SF15">
    <property type="entry name" value="MAJOR FACILITATOR SUPERFAMILY (MFS) PROFILE DOMAIN-CONTAINING PROTEIN"/>
    <property type="match status" value="1"/>
</dbReference>
<dbReference type="PRINTS" id="PR01035">
    <property type="entry name" value="TCRTETA"/>
</dbReference>
<keyword evidence="5 7" id="KW-0472">Membrane</keyword>
<evidence type="ECO:0000313" key="10">
    <source>
        <dbReference type="EMBL" id="CAD2216754.1"/>
    </source>
</evidence>
<keyword evidence="11" id="KW-1185">Reference proteome</keyword>
<dbReference type="SUPFAM" id="SSF103473">
    <property type="entry name" value="MFS general substrate transporter"/>
    <property type="match status" value="1"/>
</dbReference>
<feature type="domain" description="Major facilitator superfamily (MFS) profile" evidence="9">
    <location>
        <begin position="1"/>
        <end position="439"/>
    </location>
</feature>
<feature type="transmembrane region" description="Helical" evidence="7">
    <location>
        <begin position="56"/>
        <end position="78"/>
    </location>
</feature>
<keyword evidence="2" id="KW-0813">Transport</keyword>
<sequence length="528" mass="58475">MLVPFVGLFVAFLVETNVDEAGYKSGMIIGVFMLGQVLSSKLWGYTSDTYGRKIPLVVSVASGAVMMFCFGLSGNFYLCCFLRFVQGFLNGSTLIAKAIISDITDASNQAKGFALVSITWSAGFVVGSFCGGFFYDPANNRMTKWMGISQDGFLSTHPAFLPSCIIAGYNVLAVVAAIVVLPETNNHRRDFRSSKVYRAIFGAKADNVVVETDPSEFHAAPEAPKVESKISYMQAMSMRSIRNITLFYMLVSGTDMAFAETLPLWAVATRPEGLALHSADVALLNLTFSIPAVIANMYFHRVREHFKDDDMRLWRVSTAISCLSTILVPFATCISSSTGSYIFVLAFGLFRQVGTAWMYSIVHLTTAQVSPRGFIGSIYAISQSFASLTRSAVPFVVAPLFAWSIDGEVKNPFPFNHYLVFLLAIIPPVVLAFFTHKIHFTPVEDKEIEAITEEIEANEDPDDGQDGVYLSLVASFVTNPLNDWFLDCTEEERKKEVEYQRQRTDSVRTSPRERETPLNDSREFGEPP</sequence>
<evidence type="ECO:0000256" key="3">
    <source>
        <dbReference type="ARBA" id="ARBA00022692"/>
    </source>
</evidence>
<organism evidence="10 11">
    <name type="scientific">Angomonas deanei</name>
    <dbReference type="NCBI Taxonomy" id="59799"/>
    <lineage>
        <taxon>Eukaryota</taxon>
        <taxon>Discoba</taxon>
        <taxon>Euglenozoa</taxon>
        <taxon>Kinetoplastea</taxon>
        <taxon>Metakinetoplastina</taxon>
        <taxon>Trypanosomatida</taxon>
        <taxon>Trypanosomatidae</taxon>
        <taxon>Strigomonadinae</taxon>
        <taxon>Angomonas</taxon>
    </lineage>
</organism>
<keyword evidence="3 7" id="KW-0812">Transmembrane</keyword>
<evidence type="ECO:0000256" key="1">
    <source>
        <dbReference type="ARBA" id="ARBA00004141"/>
    </source>
</evidence>
<feature type="signal peptide" evidence="8">
    <location>
        <begin position="1"/>
        <end position="16"/>
    </location>
</feature>
<reference evidence="10 11" key="1">
    <citation type="submission" date="2020-08" db="EMBL/GenBank/DDBJ databases">
        <authorList>
            <person name="Newling K."/>
            <person name="Davey J."/>
            <person name="Forrester S."/>
        </authorList>
    </citation>
    <scope>NUCLEOTIDE SEQUENCE [LARGE SCALE GENOMIC DNA]</scope>
    <source>
        <strain evidence="11">Crithidia deanei Carvalho (ATCC PRA-265)</strain>
    </source>
</reference>
<feature type="transmembrane region" description="Helical" evidence="7">
    <location>
        <begin position="159"/>
        <end position="181"/>
    </location>
</feature>
<comment type="subcellular location">
    <subcellularLocation>
        <location evidence="1">Membrane</location>
        <topology evidence="1">Multi-pass membrane protein</topology>
    </subcellularLocation>
</comment>
<dbReference type="PROSITE" id="PS50850">
    <property type="entry name" value="MFS"/>
    <property type="match status" value="1"/>
</dbReference>
<dbReference type="InterPro" id="IPR020846">
    <property type="entry name" value="MFS_dom"/>
</dbReference>
<feature type="transmembrane region" description="Helical" evidence="7">
    <location>
        <begin position="246"/>
        <end position="268"/>
    </location>
</feature>
<dbReference type="Gene3D" id="1.20.1250.20">
    <property type="entry name" value="MFS general substrate transporter like domains"/>
    <property type="match status" value="1"/>
</dbReference>
<dbReference type="OrthoDB" id="419616at2759"/>
<feature type="region of interest" description="Disordered" evidence="6">
    <location>
        <begin position="496"/>
        <end position="528"/>
    </location>
</feature>
<evidence type="ECO:0000256" key="5">
    <source>
        <dbReference type="ARBA" id="ARBA00023136"/>
    </source>
</evidence>
<dbReference type="EMBL" id="LR877151">
    <property type="protein sequence ID" value="CAD2216754.1"/>
    <property type="molecule type" value="Genomic_DNA"/>
</dbReference>
<evidence type="ECO:0000256" key="4">
    <source>
        <dbReference type="ARBA" id="ARBA00022989"/>
    </source>
</evidence>
<feature type="transmembrane region" description="Helical" evidence="7">
    <location>
        <begin position="112"/>
        <end position="135"/>
    </location>
</feature>
<gene>
    <name evidence="10" type="ORF">ADEAN_000422700</name>
</gene>
<evidence type="ECO:0000259" key="9">
    <source>
        <dbReference type="PROSITE" id="PS50850"/>
    </source>
</evidence>
<feature type="chain" id="PRO_5028869341" evidence="8">
    <location>
        <begin position="17"/>
        <end position="528"/>
    </location>
</feature>
<dbReference type="InterPro" id="IPR011701">
    <property type="entry name" value="MFS"/>
</dbReference>
<dbReference type="CDD" id="cd17330">
    <property type="entry name" value="MFS_SLC46_TetA_like"/>
    <property type="match status" value="1"/>
</dbReference>
<feature type="transmembrane region" description="Helical" evidence="7">
    <location>
        <begin position="274"/>
        <end position="299"/>
    </location>
</feature>
<evidence type="ECO:0000256" key="6">
    <source>
        <dbReference type="SAM" id="MobiDB-lite"/>
    </source>
</evidence>
<evidence type="ECO:0000256" key="7">
    <source>
        <dbReference type="SAM" id="Phobius"/>
    </source>
</evidence>
<dbReference type="VEuPathDB" id="TriTrypDB:ADEAN_000422700"/>
<dbReference type="Proteomes" id="UP000515908">
    <property type="component" value="Chromosome 07"/>
</dbReference>
<evidence type="ECO:0000313" key="11">
    <source>
        <dbReference type="Proteomes" id="UP000515908"/>
    </source>
</evidence>
<name>A0A7G2CD34_9TRYP</name>
<dbReference type="AlphaFoldDB" id="A0A7G2CD34"/>
<dbReference type="InterPro" id="IPR036259">
    <property type="entry name" value="MFS_trans_sf"/>
</dbReference>
<dbReference type="GO" id="GO:0022857">
    <property type="term" value="F:transmembrane transporter activity"/>
    <property type="evidence" value="ECO:0007669"/>
    <property type="project" value="InterPro"/>
</dbReference>
<protein>
    <submittedName>
        <fullName evidence="10">Sugar (And other) transporter/Major Facilitator Superfamily, putative</fullName>
    </submittedName>
</protein>
<dbReference type="Pfam" id="PF07690">
    <property type="entry name" value="MFS_1"/>
    <property type="match status" value="1"/>
</dbReference>
<proteinExistence type="predicted"/>
<keyword evidence="8" id="KW-0732">Signal</keyword>